<keyword evidence="11" id="KW-1185">Reference proteome</keyword>
<gene>
    <name evidence="10" type="ORF">Glove_718g9</name>
</gene>
<dbReference type="GO" id="GO:0005886">
    <property type="term" value="C:plasma membrane"/>
    <property type="evidence" value="ECO:0007669"/>
    <property type="project" value="TreeGrafter"/>
</dbReference>
<feature type="transmembrane region" description="Helical" evidence="8">
    <location>
        <begin position="312"/>
        <end position="335"/>
    </location>
</feature>
<dbReference type="NCBIfam" id="TIGR00820">
    <property type="entry name" value="zip"/>
    <property type="match status" value="1"/>
</dbReference>
<feature type="transmembrane region" description="Helical" evidence="8">
    <location>
        <begin position="355"/>
        <end position="373"/>
    </location>
</feature>
<dbReference type="Pfam" id="PF02535">
    <property type="entry name" value="Zip"/>
    <property type="match status" value="1"/>
</dbReference>
<keyword evidence="7 8" id="KW-0472">Membrane</keyword>
<reference evidence="10 11" key="1">
    <citation type="submission" date="2018-08" db="EMBL/GenBank/DDBJ databases">
        <title>Genome and evolution of the arbuscular mycorrhizal fungus Diversispora epigaea (formerly Glomus versiforme) and its bacterial endosymbionts.</title>
        <authorList>
            <person name="Sun X."/>
            <person name="Fei Z."/>
            <person name="Harrison M."/>
        </authorList>
    </citation>
    <scope>NUCLEOTIDE SEQUENCE [LARGE SCALE GENOMIC DNA]</scope>
    <source>
        <strain evidence="10 11">IT104</strain>
    </source>
</reference>
<dbReference type="PANTHER" id="PTHR11040">
    <property type="entry name" value="ZINC/IRON TRANSPORTER"/>
    <property type="match status" value="1"/>
</dbReference>
<evidence type="ECO:0008006" key="12">
    <source>
        <dbReference type="Google" id="ProtNLM"/>
    </source>
</evidence>
<dbReference type="Proteomes" id="UP000266861">
    <property type="component" value="Unassembled WGS sequence"/>
</dbReference>
<feature type="chain" id="PRO_5017436953" description="ZIP zinc/iron transport family" evidence="9">
    <location>
        <begin position="28"/>
        <end position="374"/>
    </location>
</feature>
<evidence type="ECO:0000313" key="11">
    <source>
        <dbReference type="Proteomes" id="UP000266861"/>
    </source>
</evidence>
<evidence type="ECO:0000256" key="2">
    <source>
        <dbReference type="ARBA" id="ARBA00006939"/>
    </source>
</evidence>
<keyword evidence="6 8" id="KW-0406">Ion transport</keyword>
<dbReference type="PANTHER" id="PTHR11040:SF44">
    <property type="entry name" value="PROTEIN ZNTC-RELATED"/>
    <property type="match status" value="1"/>
</dbReference>
<feature type="transmembrane region" description="Helical" evidence="8">
    <location>
        <begin position="245"/>
        <end position="268"/>
    </location>
</feature>
<feature type="signal peptide" evidence="9">
    <location>
        <begin position="1"/>
        <end position="27"/>
    </location>
</feature>
<comment type="caution">
    <text evidence="10">The sequence shown here is derived from an EMBL/GenBank/DDBJ whole genome shotgun (WGS) entry which is preliminary data.</text>
</comment>
<dbReference type="InterPro" id="IPR003689">
    <property type="entry name" value="ZIP"/>
</dbReference>
<feature type="transmembrane region" description="Helical" evidence="8">
    <location>
        <begin position="144"/>
        <end position="166"/>
    </location>
</feature>
<keyword evidence="5 8" id="KW-1133">Transmembrane helix</keyword>
<evidence type="ECO:0000256" key="9">
    <source>
        <dbReference type="SAM" id="SignalP"/>
    </source>
</evidence>
<name>A0A397G907_9GLOM</name>
<evidence type="ECO:0000256" key="4">
    <source>
        <dbReference type="ARBA" id="ARBA00022692"/>
    </source>
</evidence>
<feature type="transmembrane region" description="Helical" evidence="8">
    <location>
        <begin position="280"/>
        <end position="300"/>
    </location>
</feature>
<sequence length="374" mass="41234">MKITKKNCFNLLILSLLFLSFIDSVYAIKRRKRFLNVRHETGDAEIEGEEETPSCESQKIDPENYDLRLHVGSLFIILVTSSFGAFLPVVTKGNPKIKLPRTVYFICKHFGTGVILATSFIHMIPSSFENLTNECLGKVWTEYSAWAGVIAMMAALFVFFIEYLSIKSTSQVKDKELPRNNIVIKNLDNDDDDDDVEDDNFHSHGTILLLSSEQQTLGVIILEIGICIHSVIIGMALAVTVGSDFISLFIALIFHQLFEGLGLGSRIAETNFSKKSIKPWLMSLAYGTTTPIGIAIGIIAHESYDPGSATAIIVQGVLDSVSAGILLYVALVELIAHDFIFDPTFRKKKNLTQTTGFVCLISGAAAMAVIGRWA</sequence>
<dbReference type="STRING" id="1348612.A0A397G907"/>
<comment type="subcellular location">
    <subcellularLocation>
        <location evidence="1 8">Membrane</location>
        <topology evidence="1 8">Multi-pass membrane protein</topology>
    </subcellularLocation>
</comment>
<dbReference type="AlphaFoldDB" id="A0A397G907"/>
<keyword evidence="3 8" id="KW-0813">Transport</keyword>
<feature type="transmembrane region" description="Helical" evidence="8">
    <location>
        <begin position="102"/>
        <end position="124"/>
    </location>
</feature>
<evidence type="ECO:0000313" key="10">
    <source>
        <dbReference type="EMBL" id="RHZ44570.1"/>
    </source>
</evidence>
<organism evidence="10 11">
    <name type="scientific">Diversispora epigaea</name>
    <dbReference type="NCBI Taxonomy" id="1348612"/>
    <lineage>
        <taxon>Eukaryota</taxon>
        <taxon>Fungi</taxon>
        <taxon>Fungi incertae sedis</taxon>
        <taxon>Mucoromycota</taxon>
        <taxon>Glomeromycotina</taxon>
        <taxon>Glomeromycetes</taxon>
        <taxon>Diversisporales</taxon>
        <taxon>Diversisporaceae</taxon>
        <taxon>Diversispora</taxon>
    </lineage>
</organism>
<evidence type="ECO:0000256" key="6">
    <source>
        <dbReference type="ARBA" id="ARBA00023065"/>
    </source>
</evidence>
<dbReference type="GO" id="GO:0005385">
    <property type="term" value="F:zinc ion transmembrane transporter activity"/>
    <property type="evidence" value="ECO:0007669"/>
    <property type="project" value="InterPro"/>
</dbReference>
<dbReference type="EMBL" id="PQFF01000570">
    <property type="protein sequence ID" value="RHZ44570.1"/>
    <property type="molecule type" value="Genomic_DNA"/>
</dbReference>
<proteinExistence type="inferred from homology"/>
<keyword evidence="9" id="KW-0732">Signal</keyword>
<accession>A0A397G907</accession>
<dbReference type="OrthoDB" id="448280at2759"/>
<dbReference type="InterPro" id="IPR004698">
    <property type="entry name" value="Zn/Fe_permease_fun/pln"/>
</dbReference>
<feature type="transmembrane region" description="Helical" evidence="8">
    <location>
        <begin position="217"/>
        <end position="239"/>
    </location>
</feature>
<feature type="transmembrane region" description="Helical" evidence="8">
    <location>
        <begin position="69"/>
        <end position="90"/>
    </location>
</feature>
<evidence type="ECO:0000256" key="3">
    <source>
        <dbReference type="ARBA" id="ARBA00022448"/>
    </source>
</evidence>
<evidence type="ECO:0000256" key="1">
    <source>
        <dbReference type="ARBA" id="ARBA00004141"/>
    </source>
</evidence>
<protein>
    <recommendedName>
        <fullName evidence="12">ZIP zinc/iron transport family</fullName>
    </recommendedName>
</protein>
<keyword evidence="4 8" id="KW-0812">Transmembrane</keyword>
<evidence type="ECO:0000256" key="7">
    <source>
        <dbReference type="ARBA" id="ARBA00023136"/>
    </source>
</evidence>
<comment type="similarity">
    <text evidence="2 8">Belongs to the ZIP transporter (TC 2.A.5) family.</text>
</comment>
<evidence type="ECO:0000256" key="8">
    <source>
        <dbReference type="RuleBase" id="RU362088"/>
    </source>
</evidence>
<evidence type="ECO:0000256" key="5">
    <source>
        <dbReference type="ARBA" id="ARBA00022989"/>
    </source>
</evidence>